<sequence length="156" mass="17686">MKSTVSILNNELDLGLMINSYSEVGFRLNNDFTILGPVILFPRSALSWNVGSINDITEESLSLFTVLEPKIDLLVLGTGDKIEDTSFHKKIFPFLKKHKINLEILPTDQACSTFNFLNSEGRYIAAALIPPTKFTPTDHEVFDTKQRYQNIYEVQD</sequence>
<dbReference type="SUPFAM" id="SSF64076">
    <property type="entry name" value="MTH938-like"/>
    <property type="match status" value="1"/>
</dbReference>
<dbReference type="GO" id="GO:0032981">
    <property type="term" value="P:mitochondrial respiratory chain complex I assembly"/>
    <property type="evidence" value="ECO:0007669"/>
    <property type="project" value="InterPro"/>
</dbReference>
<proteinExistence type="inferred from homology"/>
<dbReference type="GeneID" id="108733087"/>
<dbReference type="GO" id="GO:0005743">
    <property type="term" value="C:mitochondrial inner membrane"/>
    <property type="evidence" value="ECO:0007669"/>
    <property type="project" value="TreeGrafter"/>
</dbReference>
<reference evidence="6" key="1">
    <citation type="submission" date="2025-08" db="UniProtKB">
        <authorList>
            <consortium name="RefSeq"/>
        </authorList>
    </citation>
    <scope>IDENTIFICATION</scope>
    <source>
        <tissue evidence="6">Entire body</tissue>
    </source>
</reference>
<dbReference type="PANTHER" id="PTHR21192">
    <property type="entry name" value="NUCLEAR PROTEIN E3-3"/>
    <property type="match status" value="1"/>
</dbReference>
<evidence type="ECO:0000256" key="3">
    <source>
        <dbReference type="ARBA" id="ARBA00023128"/>
    </source>
</evidence>
<evidence type="ECO:0000256" key="2">
    <source>
        <dbReference type="ARBA" id="ARBA00021776"/>
    </source>
</evidence>
<evidence type="ECO:0000256" key="1">
    <source>
        <dbReference type="ARBA" id="ARBA00004173"/>
    </source>
</evidence>
<evidence type="ECO:0000313" key="6">
    <source>
        <dbReference type="RefSeq" id="XP_018319641.2"/>
    </source>
</evidence>
<keyword evidence="3" id="KW-0496">Mitochondrion</keyword>
<dbReference type="PANTHER" id="PTHR21192:SF2">
    <property type="entry name" value="NADH DEHYDROGENASE [UBIQUINONE] 1 ALPHA SUBCOMPLEX ASSEMBLY FACTOR 3"/>
    <property type="match status" value="1"/>
</dbReference>
<dbReference type="STRING" id="224129.A0A1W4W697"/>
<dbReference type="InParanoid" id="A0A1W4W697"/>
<name>A0A1W4W697_AGRPL</name>
<dbReference type="CDD" id="cd05125">
    <property type="entry name" value="Mth938_2P1-like"/>
    <property type="match status" value="1"/>
</dbReference>
<comment type="subcellular location">
    <subcellularLocation>
        <location evidence="1">Mitochondrion</location>
    </subcellularLocation>
</comment>
<comment type="similarity">
    <text evidence="4">Belongs to the NDUFAF3 family.</text>
</comment>
<keyword evidence="5" id="KW-1185">Reference proteome</keyword>
<dbReference type="InterPro" id="IPR034095">
    <property type="entry name" value="NDUF3"/>
</dbReference>
<dbReference type="Gene3D" id="3.40.1230.10">
    <property type="entry name" value="MTH938-like"/>
    <property type="match status" value="1"/>
</dbReference>
<organism evidence="5 6">
    <name type="scientific">Agrilus planipennis</name>
    <name type="common">Emerald ash borer</name>
    <name type="synonym">Agrilus marcopoli</name>
    <dbReference type="NCBI Taxonomy" id="224129"/>
    <lineage>
        <taxon>Eukaryota</taxon>
        <taxon>Metazoa</taxon>
        <taxon>Ecdysozoa</taxon>
        <taxon>Arthropoda</taxon>
        <taxon>Hexapoda</taxon>
        <taxon>Insecta</taxon>
        <taxon>Pterygota</taxon>
        <taxon>Neoptera</taxon>
        <taxon>Endopterygota</taxon>
        <taxon>Coleoptera</taxon>
        <taxon>Polyphaga</taxon>
        <taxon>Elateriformia</taxon>
        <taxon>Buprestoidea</taxon>
        <taxon>Buprestidae</taxon>
        <taxon>Agrilinae</taxon>
        <taxon>Agrilus</taxon>
    </lineage>
</organism>
<dbReference type="Proteomes" id="UP000192223">
    <property type="component" value="Unplaced"/>
</dbReference>
<accession>A0A1W4W697</accession>
<dbReference type="AlphaFoldDB" id="A0A1W4W697"/>
<dbReference type="KEGG" id="apln:108733087"/>
<gene>
    <name evidence="6" type="primary">LOC108733087</name>
</gene>
<dbReference type="InterPro" id="IPR036748">
    <property type="entry name" value="MTH938-like_sf"/>
</dbReference>
<dbReference type="Pfam" id="PF04430">
    <property type="entry name" value="DUF498"/>
    <property type="match status" value="1"/>
</dbReference>
<protein>
    <recommendedName>
        <fullName evidence="2">NADH dehydrogenase [ubiquinone] 1 alpha subcomplex assembly factor 3</fullName>
    </recommendedName>
</protein>
<dbReference type="OrthoDB" id="20681at2759"/>
<dbReference type="RefSeq" id="XP_018319641.2">
    <property type="nucleotide sequence ID" value="XM_018464139.2"/>
</dbReference>
<evidence type="ECO:0000313" key="5">
    <source>
        <dbReference type="Proteomes" id="UP000192223"/>
    </source>
</evidence>
<dbReference type="InterPro" id="IPR007523">
    <property type="entry name" value="NDUFAF3/AAMDC"/>
</dbReference>
<dbReference type="FunCoup" id="A0A1W4W697">
    <property type="interactions" value="827"/>
</dbReference>
<evidence type="ECO:0000256" key="4">
    <source>
        <dbReference type="ARBA" id="ARBA00049984"/>
    </source>
</evidence>